<name>A0A6S6QSJ6_9HYPH</name>
<dbReference type="InterPro" id="IPR006448">
    <property type="entry name" value="Phage_term_ssu_P27"/>
</dbReference>
<dbReference type="KEGG" id="tso:IZ6_07660"/>
<dbReference type="EMBL" id="AP023361">
    <property type="protein sequence ID" value="BCJ90031.1"/>
    <property type="molecule type" value="Genomic_DNA"/>
</dbReference>
<dbReference type="Pfam" id="PF05119">
    <property type="entry name" value="Terminase_4"/>
    <property type="match status" value="1"/>
</dbReference>
<dbReference type="AlphaFoldDB" id="A0A6S6QSJ6"/>
<accession>A0A6S6QSJ6</accession>
<sequence length="209" mass="22732">MARGRKPDAPGLQEAKGNPGKRQKSKAKQASKPAEPKPTPVAAGGVKPPKWLRRSPAATEVWNEFAPLLTKLNLLTPLDAFPFARYCRYVVDWLAADKAVSKEGVWFNATDTNGEKTKKRHPAFHARQELEKCLSSIEAQFGMRPDSRYKLLAEQARALGFGGLFDQPAASGDNTETPAQPDAVDEDDIGDVIGVMKGMDSPPPVGRPN</sequence>
<dbReference type="RefSeq" id="WP_222876691.1">
    <property type="nucleotide sequence ID" value="NZ_AP023361.1"/>
</dbReference>
<feature type="region of interest" description="Disordered" evidence="1">
    <location>
        <begin position="167"/>
        <end position="209"/>
    </location>
</feature>
<reference evidence="2 3" key="1">
    <citation type="submission" date="2020-08" db="EMBL/GenBank/DDBJ databases">
        <title>Genome sequence of Rhizobiales bacterium strain IZ6.</title>
        <authorList>
            <person name="Nakai R."/>
            <person name="Naganuma T."/>
        </authorList>
    </citation>
    <scope>NUCLEOTIDE SEQUENCE [LARGE SCALE GENOMIC DNA]</scope>
    <source>
        <strain evidence="2 3">IZ6</strain>
    </source>
</reference>
<proteinExistence type="predicted"/>
<dbReference type="NCBIfam" id="TIGR01558">
    <property type="entry name" value="sm_term_P27"/>
    <property type="match status" value="1"/>
</dbReference>
<feature type="region of interest" description="Disordered" evidence="1">
    <location>
        <begin position="1"/>
        <end position="50"/>
    </location>
</feature>
<evidence type="ECO:0008006" key="4">
    <source>
        <dbReference type="Google" id="ProtNLM"/>
    </source>
</evidence>
<keyword evidence="3" id="KW-1185">Reference proteome</keyword>
<organism evidence="2 3">
    <name type="scientific">Terrihabitans soli</name>
    <dbReference type="NCBI Taxonomy" id="708113"/>
    <lineage>
        <taxon>Bacteria</taxon>
        <taxon>Pseudomonadati</taxon>
        <taxon>Pseudomonadota</taxon>
        <taxon>Alphaproteobacteria</taxon>
        <taxon>Hyphomicrobiales</taxon>
        <taxon>Terrihabitans</taxon>
    </lineage>
</organism>
<gene>
    <name evidence="2" type="ORF">IZ6_07660</name>
</gene>
<evidence type="ECO:0000313" key="2">
    <source>
        <dbReference type="EMBL" id="BCJ90031.1"/>
    </source>
</evidence>
<protein>
    <recommendedName>
        <fullName evidence="4">Phage terminase small subunit P27 family</fullName>
    </recommendedName>
</protein>
<evidence type="ECO:0000313" key="3">
    <source>
        <dbReference type="Proteomes" id="UP000515317"/>
    </source>
</evidence>
<dbReference type="Proteomes" id="UP000515317">
    <property type="component" value="Chromosome"/>
</dbReference>
<feature type="compositionally biased region" description="Basic residues" evidence="1">
    <location>
        <begin position="19"/>
        <end position="29"/>
    </location>
</feature>
<evidence type="ECO:0000256" key="1">
    <source>
        <dbReference type="SAM" id="MobiDB-lite"/>
    </source>
</evidence>